<feature type="transmembrane region" description="Helical" evidence="7">
    <location>
        <begin position="101"/>
        <end position="121"/>
    </location>
</feature>
<feature type="domain" description="EamA" evidence="8">
    <location>
        <begin position="14"/>
        <end position="145"/>
    </location>
</feature>
<dbReference type="GO" id="GO:0005886">
    <property type="term" value="C:plasma membrane"/>
    <property type="evidence" value="ECO:0007669"/>
    <property type="project" value="UniProtKB-SubCell"/>
</dbReference>
<feature type="transmembrane region" description="Helical" evidence="7">
    <location>
        <begin position="254"/>
        <end position="273"/>
    </location>
</feature>
<dbReference type="PANTHER" id="PTHR32322:SF18">
    <property type="entry name" value="S-ADENOSYLMETHIONINE_S-ADENOSYLHOMOCYSTEINE TRANSPORTER"/>
    <property type="match status" value="1"/>
</dbReference>
<dbReference type="InterPro" id="IPR000620">
    <property type="entry name" value="EamA_dom"/>
</dbReference>
<feature type="transmembrane region" description="Helical" evidence="7">
    <location>
        <begin position="163"/>
        <end position="183"/>
    </location>
</feature>
<dbReference type="Proteomes" id="UP000579281">
    <property type="component" value="Unassembled WGS sequence"/>
</dbReference>
<organism evidence="9 10">
    <name type="scientific">Anaerosolibacter carboniphilus</name>
    <dbReference type="NCBI Taxonomy" id="1417629"/>
    <lineage>
        <taxon>Bacteria</taxon>
        <taxon>Bacillati</taxon>
        <taxon>Bacillota</taxon>
        <taxon>Clostridia</taxon>
        <taxon>Peptostreptococcales</taxon>
        <taxon>Thermotaleaceae</taxon>
        <taxon>Anaerosolibacter</taxon>
    </lineage>
</organism>
<evidence type="ECO:0000256" key="7">
    <source>
        <dbReference type="SAM" id="Phobius"/>
    </source>
</evidence>
<evidence type="ECO:0000313" key="9">
    <source>
        <dbReference type="EMBL" id="MBB6215275.1"/>
    </source>
</evidence>
<sequence>MENSRNTNRFSTTDILLVFVAIIWGLNYVVTKISLREMNPLVFNSLRFVIGAVICWIILLLKEKDFRVSKRELVHLLMMGIVAHGINQVAFVYGVSKTSASTASLILAATPMCVAFLASLLKLEKGNNKTIMGIIISFAGVALVVMGAAGGKGVSMESHFGNILIVIATLFWSLYTIMIRLYFKDISIVKVTTYSMTLTAIFFSMISLKPILAASWDTYSSIAWGGVVFSGVFVFGISYILWNIGVRKVGATRTSIYANLPPFISILSGWLILGEVITKTQLMGGMLIIYGLIYASQKNKIGQDEDT</sequence>
<feature type="transmembrane region" description="Helical" evidence="7">
    <location>
        <begin position="133"/>
        <end position="151"/>
    </location>
</feature>
<feature type="transmembrane region" description="Helical" evidence="7">
    <location>
        <begin position="42"/>
        <end position="61"/>
    </location>
</feature>
<proteinExistence type="inferred from homology"/>
<evidence type="ECO:0000256" key="3">
    <source>
        <dbReference type="ARBA" id="ARBA00022475"/>
    </source>
</evidence>
<keyword evidence="10" id="KW-1185">Reference proteome</keyword>
<gene>
    <name evidence="9" type="ORF">HNQ80_001364</name>
</gene>
<evidence type="ECO:0000313" key="10">
    <source>
        <dbReference type="Proteomes" id="UP000579281"/>
    </source>
</evidence>
<evidence type="ECO:0000256" key="5">
    <source>
        <dbReference type="ARBA" id="ARBA00022989"/>
    </source>
</evidence>
<feature type="domain" description="EamA" evidence="8">
    <location>
        <begin position="160"/>
        <end position="294"/>
    </location>
</feature>
<protein>
    <submittedName>
        <fullName evidence="9">Drug/metabolite transporter (DMT)-like permease</fullName>
    </submittedName>
</protein>
<dbReference type="EMBL" id="JACHEN010000006">
    <property type="protein sequence ID" value="MBB6215275.1"/>
    <property type="molecule type" value="Genomic_DNA"/>
</dbReference>
<keyword evidence="6 7" id="KW-0472">Membrane</keyword>
<dbReference type="RefSeq" id="WP_184309418.1">
    <property type="nucleotide sequence ID" value="NZ_JACHEN010000006.1"/>
</dbReference>
<feature type="transmembrane region" description="Helical" evidence="7">
    <location>
        <begin position="12"/>
        <end position="30"/>
    </location>
</feature>
<dbReference type="Pfam" id="PF00892">
    <property type="entry name" value="EamA"/>
    <property type="match status" value="2"/>
</dbReference>
<evidence type="ECO:0000256" key="2">
    <source>
        <dbReference type="ARBA" id="ARBA00007362"/>
    </source>
</evidence>
<evidence type="ECO:0000259" key="8">
    <source>
        <dbReference type="Pfam" id="PF00892"/>
    </source>
</evidence>
<comment type="subcellular location">
    <subcellularLocation>
        <location evidence="1">Cell membrane</location>
        <topology evidence="1">Multi-pass membrane protein</topology>
    </subcellularLocation>
</comment>
<dbReference type="SUPFAM" id="SSF103481">
    <property type="entry name" value="Multidrug resistance efflux transporter EmrE"/>
    <property type="match status" value="2"/>
</dbReference>
<evidence type="ECO:0000256" key="1">
    <source>
        <dbReference type="ARBA" id="ARBA00004651"/>
    </source>
</evidence>
<keyword evidence="5 7" id="KW-1133">Transmembrane helix</keyword>
<reference evidence="9 10" key="1">
    <citation type="submission" date="2020-08" db="EMBL/GenBank/DDBJ databases">
        <title>Genomic Encyclopedia of Type Strains, Phase IV (KMG-IV): sequencing the most valuable type-strain genomes for metagenomic binning, comparative biology and taxonomic classification.</title>
        <authorList>
            <person name="Goeker M."/>
        </authorList>
    </citation>
    <scope>NUCLEOTIDE SEQUENCE [LARGE SCALE GENOMIC DNA]</scope>
    <source>
        <strain evidence="9 10">DSM 103526</strain>
    </source>
</reference>
<evidence type="ECO:0000256" key="4">
    <source>
        <dbReference type="ARBA" id="ARBA00022692"/>
    </source>
</evidence>
<keyword evidence="3" id="KW-1003">Cell membrane</keyword>
<feature type="transmembrane region" description="Helical" evidence="7">
    <location>
        <begin position="73"/>
        <end position="95"/>
    </location>
</feature>
<name>A0A841KYS0_9FIRM</name>
<evidence type="ECO:0000256" key="6">
    <source>
        <dbReference type="ARBA" id="ARBA00023136"/>
    </source>
</evidence>
<comment type="caution">
    <text evidence="9">The sequence shown here is derived from an EMBL/GenBank/DDBJ whole genome shotgun (WGS) entry which is preliminary data.</text>
</comment>
<feature type="transmembrane region" description="Helical" evidence="7">
    <location>
        <begin position="195"/>
        <end position="216"/>
    </location>
</feature>
<dbReference type="PANTHER" id="PTHR32322">
    <property type="entry name" value="INNER MEMBRANE TRANSPORTER"/>
    <property type="match status" value="1"/>
</dbReference>
<accession>A0A841KYS0</accession>
<comment type="similarity">
    <text evidence="2">Belongs to the EamA transporter family.</text>
</comment>
<dbReference type="AlphaFoldDB" id="A0A841KYS0"/>
<dbReference type="InterPro" id="IPR037185">
    <property type="entry name" value="EmrE-like"/>
</dbReference>
<dbReference type="InterPro" id="IPR050638">
    <property type="entry name" value="AA-Vitamin_Transporters"/>
</dbReference>
<keyword evidence="4 7" id="KW-0812">Transmembrane</keyword>
<feature type="transmembrane region" description="Helical" evidence="7">
    <location>
        <begin position="222"/>
        <end position="242"/>
    </location>
</feature>